<evidence type="ECO:0000313" key="3">
    <source>
        <dbReference type="RefSeq" id="XP_032320432.1"/>
    </source>
</evidence>
<feature type="region of interest" description="Disordered" evidence="1">
    <location>
        <begin position="180"/>
        <end position="242"/>
    </location>
</feature>
<keyword evidence="2" id="KW-1185">Reference proteome</keyword>
<evidence type="ECO:0000313" key="2">
    <source>
        <dbReference type="Proteomes" id="UP000694856"/>
    </source>
</evidence>
<sequence>MPCAGAAPGAHAGPKGGPLCVRHGASLENTQRLSLFLQGEAVGVAAQWRSLSTPTPNTRQRQRLGLRLRSREWVTKREEQDRRQGVRGAARPASSTSGSLTDSKTLALPETVGNHPDGPPITTEGAQGRGSGQGCEPCPRGQSGSARRRPCGPSWHTLCPVALGSGQVAGLASPRLLCTQGSGSSRTKAPLVGGTGFLHAPQPGAGRQPGCRHQQGQGSGAPTAPAPSQRVRQGDSIWSKSS</sequence>
<proteinExistence type="predicted"/>
<gene>
    <name evidence="3" type="primary">LOC116658785</name>
</gene>
<organism evidence="2 3">
    <name type="scientific">Camelus ferus</name>
    <name type="common">Wild bactrian camel</name>
    <name type="synonym">Camelus bactrianus ferus</name>
    <dbReference type="NCBI Taxonomy" id="419612"/>
    <lineage>
        <taxon>Eukaryota</taxon>
        <taxon>Metazoa</taxon>
        <taxon>Chordata</taxon>
        <taxon>Craniata</taxon>
        <taxon>Vertebrata</taxon>
        <taxon>Euteleostomi</taxon>
        <taxon>Mammalia</taxon>
        <taxon>Eutheria</taxon>
        <taxon>Laurasiatheria</taxon>
        <taxon>Artiodactyla</taxon>
        <taxon>Tylopoda</taxon>
        <taxon>Camelidae</taxon>
        <taxon>Camelus</taxon>
    </lineage>
</organism>
<dbReference type="GeneID" id="116658785"/>
<feature type="compositionally biased region" description="Polar residues" evidence="1">
    <location>
        <begin position="93"/>
        <end position="104"/>
    </location>
</feature>
<feature type="region of interest" description="Disordered" evidence="1">
    <location>
        <begin position="74"/>
        <end position="150"/>
    </location>
</feature>
<dbReference type="AlphaFoldDB" id="A0A8B8RRT6"/>
<feature type="compositionally biased region" description="Basic and acidic residues" evidence="1">
    <location>
        <begin position="74"/>
        <end position="84"/>
    </location>
</feature>
<reference evidence="3" key="1">
    <citation type="submission" date="2025-08" db="UniProtKB">
        <authorList>
            <consortium name="RefSeq"/>
        </authorList>
    </citation>
    <scope>IDENTIFICATION</scope>
    <source>
        <tissue evidence="3">Ear skin</tissue>
    </source>
</reference>
<name>A0A8B8RRT6_CAMFR</name>
<evidence type="ECO:0000256" key="1">
    <source>
        <dbReference type="SAM" id="MobiDB-lite"/>
    </source>
</evidence>
<protein>
    <submittedName>
        <fullName evidence="3">Uncharacterized protein LOC116658785 isoform X2</fullName>
    </submittedName>
</protein>
<dbReference type="RefSeq" id="XP_032320432.1">
    <property type="nucleotide sequence ID" value="XM_032464541.1"/>
</dbReference>
<dbReference type="Proteomes" id="UP000694856">
    <property type="component" value="Chromosome 21"/>
</dbReference>
<accession>A0A8B8RRT6</accession>